<evidence type="ECO:0000256" key="4">
    <source>
        <dbReference type="ARBA" id="ARBA00022679"/>
    </source>
</evidence>
<comment type="caution">
    <text evidence="7">The sequence shown here is derived from an EMBL/GenBank/DDBJ whole genome shotgun (WGS) entry which is preliminary data.</text>
</comment>
<comment type="subcellular location">
    <subcellularLocation>
        <location evidence="1">Cell inner membrane</location>
    </subcellularLocation>
</comment>
<dbReference type="PATRIC" id="fig|29422.6.peg.1180"/>
<dbReference type="GO" id="GO:0009247">
    <property type="term" value="P:glycolipid biosynthetic process"/>
    <property type="evidence" value="ECO:0007669"/>
    <property type="project" value="UniProtKB-ARBA"/>
</dbReference>
<proteinExistence type="predicted"/>
<dbReference type="GO" id="GO:0016746">
    <property type="term" value="F:acyltransferase activity"/>
    <property type="evidence" value="ECO:0007669"/>
    <property type="project" value="UniProtKB-KW"/>
</dbReference>
<dbReference type="AlphaFoldDB" id="A0A0W0SNS9"/>
<keyword evidence="2" id="KW-1003">Cell membrane</keyword>
<dbReference type="STRING" id="29422.Lbru_1123"/>
<accession>A0A0W0SNS9</accession>
<dbReference type="CDD" id="cd07984">
    <property type="entry name" value="LPLAT_LABLAT-like"/>
    <property type="match status" value="1"/>
</dbReference>
<dbReference type="PANTHER" id="PTHR30606:SF10">
    <property type="entry name" value="PHOSPHATIDYLINOSITOL MANNOSIDE ACYLTRANSFERASE"/>
    <property type="match status" value="1"/>
</dbReference>
<dbReference type="RefSeq" id="WP_238583828.1">
    <property type="nucleotide sequence ID" value="NZ_CAAAHU010000006.1"/>
</dbReference>
<protein>
    <submittedName>
        <fullName evidence="7">Lipid A biosynthesis acyltransferase</fullName>
    </submittedName>
</protein>
<dbReference type="PANTHER" id="PTHR30606">
    <property type="entry name" value="LIPID A BIOSYNTHESIS LAUROYL ACYLTRANSFERASE"/>
    <property type="match status" value="1"/>
</dbReference>
<gene>
    <name evidence="7" type="primary">waaM_1</name>
    <name evidence="7" type="ORF">Lbru_1123</name>
</gene>
<keyword evidence="6 7" id="KW-0012">Acyltransferase</keyword>
<dbReference type="GO" id="GO:0005886">
    <property type="term" value="C:plasma membrane"/>
    <property type="evidence" value="ECO:0007669"/>
    <property type="project" value="UniProtKB-SubCell"/>
</dbReference>
<evidence type="ECO:0000313" key="8">
    <source>
        <dbReference type="Proteomes" id="UP000054742"/>
    </source>
</evidence>
<keyword evidence="8" id="KW-1185">Reference proteome</keyword>
<dbReference type="Pfam" id="PF03279">
    <property type="entry name" value="Lip_A_acyltrans"/>
    <property type="match status" value="1"/>
</dbReference>
<name>A0A0W0SNS9_9GAMM</name>
<organism evidence="7 8">
    <name type="scientific">Legionella brunensis</name>
    <dbReference type="NCBI Taxonomy" id="29422"/>
    <lineage>
        <taxon>Bacteria</taxon>
        <taxon>Pseudomonadati</taxon>
        <taxon>Pseudomonadota</taxon>
        <taxon>Gammaproteobacteria</taxon>
        <taxon>Legionellales</taxon>
        <taxon>Legionellaceae</taxon>
        <taxon>Legionella</taxon>
    </lineage>
</organism>
<sequence length="287" mass="33263">MIFATKNAITMEKQLSQLPVTLVGYFLYYCLPFRKKVIKHNINIVFKDSIREKTKKRLALAFYSHLATFLKEILLLSFKNSQRLQQQLDIQGIEHLLAAHKKGKGILLLSCHLGNWEFASILGLASLDLFKGRYHVIRKAVKTKRLETFLFQGYRKNGVNVICKKGAFKKIEHALAKNDAVIFALDQHTSVSGSWGIAVEFFGKKAGTYSSLAIFAQKTGSPVVPMVSYRLENGHHRIEFYPELSWQNHPDPQEEIYRNTYLYNQTLEELILAHPEQWLWSHRRWKI</sequence>
<keyword evidence="3" id="KW-0997">Cell inner membrane</keyword>
<reference evidence="7 8" key="1">
    <citation type="submission" date="2015-11" db="EMBL/GenBank/DDBJ databases">
        <title>Genomic analysis of 38 Legionella species identifies large and diverse effector repertoires.</title>
        <authorList>
            <person name="Burstein D."/>
            <person name="Amaro F."/>
            <person name="Zusman T."/>
            <person name="Lifshitz Z."/>
            <person name="Cohen O."/>
            <person name="Gilbert J.A."/>
            <person name="Pupko T."/>
            <person name="Shuman H.A."/>
            <person name="Segal G."/>
        </authorList>
    </citation>
    <scope>NUCLEOTIDE SEQUENCE [LARGE SCALE GENOMIC DNA]</scope>
    <source>
        <strain evidence="7 8">ATCC 43878</strain>
    </source>
</reference>
<evidence type="ECO:0000256" key="1">
    <source>
        <dbReference type="ARBA" id="ARBA00004533"/>
    </source>
</evidence>
<keyword evidence="4 7" id="KW-0808">Transferase</keyword>
<dbReference type="InterPro" id="IPR004960">
    <property type="entry name" value="LipA_acyltrans"/>
</dbReference>
<evidence type="ECO:0000313" key="7">
    <source>
        <dbReference type="EMBL" id="KTC84908.1"/>
    </source>
</evidence>
<evidence type="ECO:0000256" key="3">
    <source>
        <dbReference type="ARBA" id="ARBA00022519"/>
    </source>
</evidence>
<evidence type="ECO:0000256" key="6">
    <source>
        <dbReference type="ARBA" id="ARBA00023315"/>
    </source>
</evidence>
<evidence type="ECO:0000256" key="2">
    <source>
        <dbReference type="ARBA" id="ARBA00022475"/>
    </source>
</evidence>
<keyword evidence="5" id="KW-0472">Membrane</keyword>
<dbReference type="EMBL" id="LNXV01000008">
    <property type="protein sequence ID" value="KTC84908.1"/>
    <property type="molecule type" value="Genomic_DNA"/>
</dbReference>
<evidence type="ECO:0000256" key="5">
    <source>
        <dbReference type="ARBA" id="ARBA00023136"/>
    </source>
</evidence>
<dbReference type="Proteomes" id="UP000054742">
    <property type="component" value="Unassembled WGS sequence"/>
</dbReference>